<reference evidence="5" key="1">
    <citation type="journal article" date="2016" name="Nat. Commun.">
        <title>The Gonium pectorale genome demonstrates co-option of cell cycle regulation during the evolution of multicellularity.</title>
        <authorList>
            <person name="Hanschen E.R."/>
            <person name="Marriage T.N."/>
            <person name="Ferris P.J."/>
            <person name="Hamaji T."/>
            <person name="Toyoda A."/>
            <person name="Fujiyama A."/>
            <person name="Neme R."/>
            <person name="Noguchi H."/>
            <person name="Minakuchi Y."/>
            <person name="Suzuki M."/>
            <person name="Kawai-Toyooka H."/>
            <person name="Smith D.R."/>
            <person name="Sparks H."/>
            <person name="Anderson J."/>
            <person name="Bakaric R."/>
            <person name="Luria V."/>
            <person name="Karger A."/>
            <person name="Kirschner M.W."/>
            <person name="Durand P.M."/>
            <person name="Michod R.E."/>
            <person name="Nozaki H."/>
            <person name="Olson B.J."/>
        </authorList>
    </citation>
    <scope>NUCLEOTIDE SEQUENCE [LARGE SCALE GENOMIC DNA]</scope>
    <source>
        <strain evidence="5">NIES-2863</strain>
    </source>
</reference>
<dbReference type="OrthoDB" id="548178at2759"/>
<keyword evidence="5" id="KW-1185">Reference proteome</keyword>
<dbReference type="EMBL" id="LSYV01000003">
    <property type="protein sequence ID" value="KXZ55850.1"/>
    <property type="molecule type" value="Genomic_DNA"/>
</dbReference>
<dbReference type="Proteomes" id="UP000075714">
    <property type="component" value="Unassembled WGS sequence"/>
</dbReference>
<feature type="region of interest" description="Disordered" evidence="3">
    <location>
        <begin position="293"/>
        <end position="326"/>
    </location>
</feature>
<dbReference type="AlphaFoldDB" id="A0A150H2N7"/>
<dbReference type="Gene3D" id="3.40.50.10890">
    <property type="match status" value="1"/>
</dbReference>
<comment type="subcellular location">
    <subcellularLocation>
        <location evidence="1">Nucleus</location>
    </subcellularLocation>
</comment>
<evidence type="ECO:0000313" key="4">
    <source>
        <dbReference type="EMBL" id="KXZ55850.1"/>
    </source>
</evidence>
<dbReference type="STRING" id="33097.A0A150H2N7"/>
<sequence length="708" mass="72551">MDLVALMSTTAKVTSVYGNRMDSPDFAAVATSVSPGLQLLTSQPLLLTGSCVLSCFMRCLLPALRDIALDAQEATAVLRNAMAALSSSLVSHLVSLVELLVQPYAHMPRLLRAMCLLATQQPAPGASASGAASGGALADQETLNCADDVVNALLALASHDVHSADVRSWLAGSGSVGGAALGREGHGDDAAAPGHDPAAGMNAGGAAGQAGGNLADLTPFLPVVSLDSYELTAAAYPSGSGFGHAVWQITDGAERCRTLLYLPDAAPAHPFAPPLPLELLRGPDALILAPDMLAPPQRPPTQQQRTSGEPGAPRAPHHAPTHAATRPPMPAIKELVLRAVVSGGSALLLVHANGEAWELLEGLAGALASADLGSVPLALLGPMGRPSLALAACSLEALAPERQAAVYRPQHPFAFDSLIKAGRLLVAPSLGEGDPALQRCLDQPSVFLAAADSLHYEGATAATNVAAPPLLRMQLAHLPLRGCGPCAGPPPSAALELLTRLQPRHLLLSQRDLEALRGRQRELAADQSALGGGEISPPPLARESVVPYSWLSQSRVALPRNVAGALVDPELLQRLHWLPGGPGLQLARLNTLLTFRDGAWHADTLLGGSSSANAVAAGLAVAGGGAVAADQLLLAVEGRPALGGLLESLAGAGLTRVAVEADGEVTRIRLDGTDAELLLRPGGAHIDTSCPALRHVLTTCLMAQLTVL</sequence>
<evidence type="ECO:0000256" key="2">
    <source>
        <dbReference type="ARBA" id="ARBA00023242"/>
    </source>
</evidence>
<evidence type="ECO:0000256" key="1">
    <source>
        <dbReference type="ARBA" id="ARBA00004123"/>
    </source>
</evidence>
<feature type="region of interest" description="Disordered" evidence="3">
    <location>
        <begin position="181"/>
        <end position="204"/>
    </location>
</feature>
<dbReference type="SUPFAM" id="SSF56281">
    <property type="entry name" value="Metallo-hydrolase/oxidoreductase"/>
    <property type="match status" value="1"/>
</dbReference>
<dbReference type="InterPro" id="IPR036866">
    <property type="entry name" value="RibonucZ/Hydroxyglut_hydro"/>
</dbReference>
<protein>
    <recommendedName>
        <fullName evidence="6">Beta-Casp domain-containing protein</fullName>
    </recommendedName>
</protein>
<evidence type="ECO:0008006" key="6">
    <source>
        <dbReference type="Google" id="ProtNLM"/>
    </source>
</evidence>
<dbReference type="GO" id="GO:0034472">
    <property type="term" value="P:snRNA 3'-end processing"/>
    <property type="evidence" value="ECO:0007669"/>
    <property type="project" value="TreeGrafter"/>
</dbReference>
<comment type="caution">
    <text evidence="4">The sequence shown here is derived from an EMBL/GenBank/DDBJ whole genome shotgun (WGS) entry which is preliminary data.</text>
</comment>
<proteinExistence type="predicted"/>
<dbReference type="PANTHER" id="PTHR46094:SF1">
    <property type="entry name" value="INTEGRATOR COMPLEX SUBUNIT 9"/>
    <property type="match status" value="1"/>
</dbReference>
<name>A0A150H2N7_GONPE</name>
<keyword evidence="2" id="KW-0539">Nucleus</keyword>
<evidence type="ECO:0000313" key="5">
    <source>
        <dbReference type="Proteomes" id="UP000075714"/>
    </source>
</evidence>
<dbReference type="GO" id="GO:0032039">
    <property type="term" value="C:integrator complex"/>
    <property type="evidence" value="ECO:0007669"/>
    <property type="project" value="InterPro"/>
</dbReference>
<dbReference type="InterPro" id="IPR027074">
    <property type="entry name" value="Integrator_9su"/>
</dbReference>
<evidence type="ECO:0000256" key="3">
    <source>
        <dbReference type="SAM" id="MobiDB-lite"/>
    </source>
</evidence>
<feature type="compositionally biased region" description="Low complexity" evidence="3">
    <location>
        <begin position="190"/>
        <end position="201"/>
    </location>
</feature>
<gene>
    <name evidence="4" type="ORF">GPECTOR_2g1401</name>
</gene>
<dbReference type="PANTHER" id="PTHR46094">
    <property type="entry name" value="INTEGRATOR COMPLEX SUBUNIT 9"/>
    <property type="match status" value="1"/>
</dbReference>
<organism evidence="4 5">
    <name type="scientific">Gonium pectorale</name>
    <name type="common">Green alga</name>
    <dbReference type="NCBI Taxonomy" id="33097"/>
    <lineage>
        <taxon>Eukaryota</taxon>
        <taxon>Viridiplantae</taxon>
        <taxon>Chlorophyta</taxon>
        <taxon>core chlorophytes</taxon>
        <taxon>Chlorophyceae</taxon>
        <taxon>CS clade</taxon>
        <taxon>Chlamydomonadales</taxon>
        <taxon>Volvocaceae</taxon>
        <taxon>Gonium</taxon>
    </lineage>
</organism>
<accession>A0A150H2N7</accession>